<dbReference type="eggNOG" id="COG2203">
    <property type="taxonomic scope" value="Bacteria"/>
</dbReference>
<evidence type="ECO:0000256" key="1">
    <source>
        <dbReference type="ARBA" id="ARBA00000085"/>
    </source>
</evidence>
<dbReference type="Pfam" id="PF01590">
    <property type="entry name" value="GAF"/>
    <property type="match status" value="1"/>
</dbReference>
<dbReference type="EMBL" id="CP000806">
    <property type="protein sequence ID" value="ACB50630.1"/>
    <property type="molecule type" value="Genomic_DNA"/>
</dbReference>
<gene>
    <name evidence="5" type="ordered locus">cce_1280</name>
</gene>
<dbReference type="eggNOG" id="COG0642">
    <property type="taxonomic scope" value="Bacteria"/>
</dbReference>
<dbReference type="InterPro" id="IPR005467">
    <property type="entry name" value="His_kinase_dom"/>
</dbReference>
<dbReference type="InterPro" id="IPR036097">
    <property type="entry name" value="HisK_dim/P_sf"/>
</dbReference>
<accession>B1WVP3</accession>
<organism evidence="5 6">
    <name type="scientific">Crocosphaera subtropica (strain ATCC 51142 / BH68)</name>
    <name type="common">Cyanothece sp. (strain ATCC 51142)</name>
    <dbReference type="NCBI Taxonomy" id="43989"/>
    <lineage>
        <taxon>Bacteria</taxon>
        <taxon>Bacillati</taxon>
        <taxon>Cyanobacteriota</taxon>
        <taxon>Cyanophyceae</taxon>
        <taxon>Oscillatoriophycideae</taxon>
        <taxon>Chroococcales</taxon>
        <taxon>Aphanothecaceae</taxon>
        <taxon>Crocosphaera</taxon>
        <taxon>Crocosphaera subtropica</taxon>
    </lineage>
</organism>
<keyword evidence="6" id="KW-1185">Reference proteome</keyword>
<dbReference type="SUPFAM" id="SSF55781">
    <property type="entry name" value="GAF domain-like"/>
    <property type="match status" value="1"/>
</dbReference>
<dbReference type="SUPFAM" id="SSF47384">
    <property type="entry name" value="Homodimeric domain of signal transducing histidine kinase"/>
    <property type="match status" value="1"/>
</dbReference>
<dbReference type="STRING" id="43989.cce_1280"/>
<dbReference type="InterPro" id="IPR029016">
    <property type="entry name" value="GAF-like_dom_sf"/>
</dbReference>
<sequence length="515" mass="57694">MMQVQAVNLGVNINPMFNSTNRLFCRLDGLSPAVREQKRVKTLKQLGLLDTETIPIFDEATQTAARFIDAPICLLGMMVQDQFWLKSAVGLSRLGLMNDLASTRKIPRQEAFSTYVVDSEQPLAIQDTLQDPTFATSSLVQHYGIRAFLGTPLITAEGQCLGTLGVMDLVPREFTPRDIEFLTITARWCLREFERNHLLKVRSPQEDEWLNLMTSNVTTSERHESSASSVSASINTIKLQLLRQLMEEFRTPLTSVIGMSSVLQGGVFGSLTTKQKEYLKIIHSSGQQMNALVKEILTLGISHDIHNELQLNPVNIEMLAQNTINSLAEVVNQKRQTLRLSVEPGKRIWLLDKEIVRQGLYYLVMSILESGEVGGEVRIHVSRRTKTLNIAVWVSHPWLGDGLPQVNFHPSSSQKKLAQLHNSLNPVEPNKTVISTVNDYILRASSLEEIIYTEQGNQLSSQNSPELLGLLLSCHLIENHGGKIMVQGSPESGYRYVLMLPKIGTDTEPQTYRHS</sequence>
<keyword evidence="3 5" id="KW-0418">Kinase</keyword>
<dbReference type="Gene3D" id="1.10.287.130">
    <property type="match status" value="1"/>
</dbReference>
<proteinExistence type="predicted"/>
<dbReference type="Gene3D" id="3.30.450.40">
    <property type="match status" value="1"/>
</dbReference>
<evidence type="ECO:0000256" key="3">
    <source>
        <dbReference type="ARBA" id="ARBA00022777"/>
    </source>
</evidence>
<dbReference type="Proteomes" id="UP000001203">
    <property type="component" value="Chromosome circular"/>
</dbReference>
<dbReference type="InterPro" id="IPR036890">
    <property type="entry name" value="HATPase_C_sf"/>
</dbReference>
<dbReference type="SMART" id="SM00065">
    <property type="entry name" value="GAF"/>
    <property type="match status" value="1"/>
</dbReference>
<dbReference type="OrthoDB" id="475234at2"/>
<dbReference type="KEGG" id="cyt:cce_1280"/>
<evidence type="ECO:0000256" key="2">
    <source>
        <dbReference type="ARBA" id="ARBA00012438"/>
    </source>
</evidence>
<dbReference type="Gene3D" id="3.30.565.10">
    <property type="entry name" value="Histidine kinase-like ATPase, C-terminal domain"/>
    <property type="match status" value="1"/>
</dbReference>
<dbReference type="InterPro" id="IPR003661">
    <property type="entry name" value="HisK_dim/P_dom"/>
</dbReference>
<comment type="catalytic activity">
    <reaction evidence="1">
        <text>ATP + protein L-histidine = ADP + protein N-phospho-L-histidine.</text>
        <dbReference type="EC" id="2.7.13.3"/>
    </reaction>
</comment>
<dbReference type="PROSITE" id="PS50109">
    <property type="entry name" value="HIS_KIN"/>
    <property type="match status" value="1"/>
</dbReference>
<reference evidence="5 6" key="1">
    <citation type="journal article" date="2008" name="Proc. Natl. Acad. Sci. U.S.A.">
        <title>The genome of Cyanothece 51142, a unicellular diazotrophic cyanobacterium important in the marine nitrogen cycle.</title>
        <authorList>
            <person name="Welsh E.A."/>
            <person name="Liberton M."/>
            <person name="Stoeckel J."/>
            <person name="Loh T."/>
            <person name="Elvitigala T."/>
            <person name="Wang C."/>
            <person name="Wollam A."/>
            <person name="Fulton R.S."/>
            <person name="Clifton S.W."/>
            <person name="Jacobs J.M."/>
            <person name="Aurora R."/>
            <person name="Ghosh B.K."/>
            <person name="Sherman L.A."/>
            <person name="Smith R.D."/>
            <person name="Wilson R.K."/>
            <person name="Pakrasi H.B."/>
        </authorList>
    </citation>
    <scope>NUCLEOTIDE SEQUENCE [LARGE SCALE GENOMIC DNA]</scope>
    <source>
        <strain evidence="6">ATCC 51142 / BH68</strain>
    </source>
</reference>
<feature type="domain" description="Histidine kinase" evidence="4">
    <location>
        <begin position="244"/>
        <end position="504"/>
    </location>
</feature>
<dbReference type="AlphaFoldDB" id="B1WVP3"/>
<dbReference type="InterPro" id="IPR003018">
    <property type="entry name" value="GAF"/>
</dbReference>
<name>B1WVP3_CROS5</name>
<dbReference type="Pfam" id="PF00512">
    <property type="entry name" value="HisKA"/>
    <property type="match status" value="1"/>
</dbReference>
<evidence type="ECO:0000313" key="5">
    <source>
        <dbReference type="EMBL" id="ACB50630.1"/>
    </source>
</evidence>
<dbReference type="PANTHER" id="PTHR43102">
    <property type="entry name" value="SLR1143 PROTEIN"/>
    <property type="match status" value="1"/>
</dbReference>
<evidence type="ECO:0000313" key="6">
    <source>
        <dbReference type="Proteomes" id="UP000001203"/>
    </source>
</evidence>
<dbReference type="EC" id="2.7.13.3" evidence="2"/>
<dbReference type="HOGENOM" id="CLU_570893_0_0_3"/>
<dbReference type="GO" id="GO:0000155">
    <property type="term" value="F:phosphorelay sensor kinase activity"/>
    <property type="evidence" value="ECO:0007669"/>
    <property type="project" value="InterPro"/>
</dbReference>
<evidence type="ECO:0000259" key="4">
    <source>
        <dbReference type="PROSITE" id="PS50109"/>
    </source>
</evidence>
<protein>
    <recommendedName>
        <fullName evidence="2">histidine kinase</fullName>
        <ecNumber evidence="2">2.7.13.3</ecNumber>
    </recommendedName>
</protein>
<keyword evidence="3 5" id="KW-0808">Transferase</keyword>
<dbReference type="PANTHER" id="PTHR43102:SF2">
    <property type="entry name" value="GAF DOMAIN-CONTAINING PROTEIN"/>
    <property type="match status" value="1"/>
</dbReference>
<dbReference type="SMART" id="SM00388">
    <property type="entry name" value="HisKA"/>
    <property type="match status" value="1"/>
</dbReference>
<dbReference type="CDD" id="cd00082">
    <property type="entry name" value="HisKA"/>
    <property type="match status" value="1"/>
</dbReference>